<organism evidence="2 3">
    <name type="scientific">Moorella mulderi DSM 14980</name>
    <dbReference type="NCBI Taxonomy" id="1122241"/>
    <lineage>
        <taxon>Bacteria</taxon>
        <taxon>Bacillati</taxon>
        <taxon>Bacillota</taxon>
        <taxon>Clostridia</taxon>
        <taxon>Neomoorellales</taxon>
        <taxon>Neomoorellaceae</taxon>
        <taxon>Neomoorella</taxon>
    </lineage>
</organism>
<keyword evidence="1" id="KW-1133">Transmembrane helix</keyword>
<comment type="caution">
    <text evidence="2">The sequence shown here is derived from an EMBL/GenBank/DDBJ whole genome shotgun (WGS) entry which is preliminary data.</text>
</comment>
<feature type="transmembrane region" description="Helical" evidence="1">
    <location>
        <begin position="6"/>
        <end position="26"/>
    </location>
</feature>
<proteinExistence type="predicted"/>
<keyword evidence="3" id="KW-1185">Reference proteome</keyword>
<dbReference type="PATRIC" id="fig|1122241.3.peg.77"/>
<gene>
    <name evidence="2" type="ORF">MOMUL_00680</name>
</gene>
<accession>A0A151B145</accession>
<reference evidence="2 3" key="1">
    <citation type="submission" date="2016-02" db="EMBL/GenBank/DDBJ databases">
        <title>Genome sequence of Moorella mulderi DSM 14980.</title>
        <authorList>
            <person name="Poehlein A."/>
            <person name="Daniel R."/>
        </authorList>
    </citation>
    <scope>NUCLEOTIDE SEQUENCE [LARGE SCALE GENOMIC DNA]</scope>
    <source>
        <strain evidence="2 3">DSM 14980</strain>
    </source>
</reference>
<dbReference type="RefSeq" id="WP_062280076.1">
    <property type="nucleotide sequence ID" value="NZ_LTBC01000001.1"/>
</dbReference>
<name>A0A151B145_9FIRM</name>
<evidence type="ECO:0000313" key="3">
    <source>
        <dbReference type="Proteomes" id="UP000075670"/>
    </source>
</evidence>
<keyword evidence="1" id="KW-0812">Transmembrane</keyword>
<protein>
    <submittedName>
        <fullName evidence="2">Uncharacterized protein</fullName>
    </submittedName>
</protein>
<evidence type="ECO:0000313" key="2">
    <source>
        <dbReference type="EMBL" id="KYH33367.1"/>
    </source>
</evidence>
<dbReference type="Gene3D" id="2.50.20.20">
    <property type="match status" value="1"/>
</dbReference>
<dbReference type="OrthoDB" id="1721427at2"/>
<dbReference type="EMBL" id="LTBC01000001">
    <property type="protein sequence ID" value="KYH33367.1"/>
    <property type="molecule type" value="Genomic_DNA"/>
</dbReference>
<dbReference type="AlphaFoldDB" id="A0A151B145"/>
<keyword evidence="1" id="KW-0472">Membrane</keyword>
<dbReference type="Proteomes" id="UP000075670">
    <property type="component" value="Unassembled WGS sequence"/>
</dbReference>
<evidence type="ECO:0000256" key="1">
    <source>
        <dbReference type="SAM" id="Phobius"/>
    </source>
</evidence>
<sequence>MACRFLRWQVILPVALVLALAGGWFYSYYLREIKVEPQELIVQALDTTNQATSYRFHVEASLITGGNKIGLSSLDGERAGDGSLYLKGQMTGQPVEIYQVKDTTYFRDPTSKRWMVTPGNNPLEQEKYMAEINPLSILKITRVDDLKFLGRQKKVPGRPYLLTCRPQVNNQFLNSYWQDLYYQFWVERGSNYIRKVSLEAAHRQRPQDKLTMTVDFYDFNKRINIKPPQ</sequence>